<dbReference type="Gene3D" id="2.40.240.10">
    <property type="entry name" value="Ribosomal Protein L25, Chain P"/>
    <property type="match status" value="1"/>
</dbReference>
<evidence type="ECO:0000313" key="9">
    <source>
        <dbReference type="Proteomes" id="UP001597546"/>
    </source>
</evidence>
<evidence type="ECO:0000259" key="6">
    <source>
        <dbReference type="Pfam" id="PF01386"/>
    </source>
</evidence>
<dbReference type="NCBIfam" id="NF004132">
    <property type="entry name" value="PRK05618.2-2"/>
    <property type="match status" value="1"/>
</dbReference>
<dbReference type="InterPro" id="IPR020056">
    <property type="entry name" value="Rbsml_bL25/Gln-tRNA_synth_N"/>
</dbReference>
<organism evidence="8 9">
    <name type="scientific">Pedobacter alpinus</name>
    <dbReference type="NCBI Taxonomy" id="1590643"/>
    <lineage>
        <taxon>Bacteria</taxon>
        <taxon>Pseudomonadati</taxon>
        <taxon>Bacteroidota</taxon>
        <taxon>Sphingobacteriia</taxon>
        <taxon>Sphingobacteriales</taxon>
        <taxon>Sphingobacteriaceae</taxon>
        <taxon>Pedobacter</taxon>
    </lineage>
</organism>
<proteinExistence type="inferred from homology"/>
<name>A0ABW5TNZ0_9SPHI</name>
<feature type="domain" description="Large ribosomal subunit protein bL25 L25" evidence="6">
    <location>
        <begin position="7"/>
        <end position="90"/>
    </location>
</feature>
<evidence type="ECO:0000256" key="5">
    <source>
        <dbReference type="HAMAP-Rule" id="MF_01334"/>
    </source>
</evidence>
<comment type="function">
    <text evidence="5">This is one of the proteins that binds to the 5S RNA in the ribosome where it forms part of the central protuberance.</text>
</comment>
<gene>
    <name evidence="5" type="primary">rplY</name>
    <name evidence="5" type="synonym">ctc</name>
    <name evidence="8" type="ORF">ACFSSE_03250</name>
</gene>
<dbReference type="Pfam" id="PF01386">
    <property type="entry name" value="Ribosomal_L25p"/>
    <property type="match status" value="1"/>
</dbReference>
<dbReference type="InterPro" id="IPR020057">
    <property type="entry name" value="Ribosomal_bL25_b-dom"/>
</dbReference>
<evidence type="ECO:0000313" key="8">
    <source>
        <dbReference type="EMBL" id="MFD2730708.1"/>
    </source>
</evidence>
<dbReference type="InterPro" id="IPR011035">
    <property type="entry name" value="Ribosomal_bL25/Gln-tRNA_synth"/>
</dbReference>
<evidence type="ECO:0000256" key="1">
    <source>
        <dbReference type="ARBA" id="ARBA00022730"/>
    </source>
</evidence>
<comment type="similarity">
    <text evidence="5">Belongs to the bacterial ribosomal protein bL25 family. CTC subfamily.</text>
</comment>
<keyword evidence="4 5" id="KW-0687">Ribonucleoprotein</keyword>
<evidence type="ECO:0000256" key="2">
    <source>
        <dbReference type="ARBA" id="ARBA00022884"/>
    </source>
</evidence>
<dbReference type="CDD" id="cd00495">
    <property type="entry name" value="Ribosomal_L25_TL5_CTC"/>
    <property type="match status" value="1"/>
</dbReference>
<feature type="domain" description="Large ribosomal subunit protein bL25 beta" evidence="7">
    <location>
        <begin position="98"/>
        <end position="179"/>
    </location>
</feature>
<comment type="caution">
    <text evidence="8">The sequence shown here is derived from an EMBL/GenBank/DDBJ whole genome shotgun (WGS) entry which is preliminary data.</text>
</comment>
<sequence>MKSIAISGSPRENVGKRDAKELRYEGKVPAVIYGGKEQVHIAIDAPELKSLVYTPEVNFAEITVAGKKYNAVMQDIQFHPLTEKILHIDFLQLFDDKKVTIEIPVKLTGTSPGVKEGGKLVQKLRKLKVNALPKNMPQEVEVSIVPLEVGKSVRVRDLKADGYTITNVGEDTIVSVIMSRALKQAEQQAAQGGKK</sequence>
<dbReference type="RefSeq" id="WP_379040486.1">
    <property type="nucleotide sequence ID" value="NZ_JBHSKW010000005.1"/>
</dbReference>
<dbReference type="GO" id="GO:0005840">
    <property type="term" value="C:ribosome"/>
    <property type="evidence" value="ECO:0007669"/>
    <property type="project" value="UniProtKB-KW"/>
</dbReference>
<dbReference type="Pfam" id="PF14693">
    <property type="entry name" value="Ribosomal_TL5_C"/>
    <property type="match status" value="1"/>
</dbReference>
<evidence type="ECO:0000256" key="3">
    <source>
        <dbReference type="ARBA" id="ARBA00022980"/>
    </source>
</evidence>
<protein>
    <recommendedName>
        <fullName evidence="5">Large ribosomal subunit protein bL25</fullName>
    </recommendedName>
    <alternativeName>
        <fullName evidence="5">General stress protein CTC</fullName>
    </alternativeName>
</protein>
<evidence type="ECO:0000256" key="4">
    <source>
        <dbReference type="ARBA" id="ARBA00023274"/>
    </source>
</evidence>
<dbReference type="PANTHER" id="PTHR33284:SF1">
    <property type="entry name" value="RIBOSOMAL PROTEIN L25_GLN-TRNA SYNTHETASE, ANTI-CODON-BINDING DOMAIN-CONTAINING PROTEIN"/>
    <property type="match status" value="1"/>
</dbReference>
<dbReference type="InterPro" id="IPR037121">
    <property type="entry name" value="Ribosomal_bL25_C"/>
</dbReference>
<dbReference type="Gene3D" id="2.170.120.20">
    <property type="entry name" value="Ribosomal protein L25, beta domain"/>
    <property type="match status" value="1"/>
</dbReference>
<keyword evidence="1 5" id="KW-0699">rRNA-binding</keyword>
<dbReference type="InterPro" id="IPR020930">
    <property type="entry name" value="Ribosomal_uL5_bac-type"/>
</dbReference>
<dbReference type="EMBL" id="JBHULV010000008">
    <property type="protein sequence ID" value="MFD2730708.1"/>
    <property type="molecule type" value="Genomic_DNA"/>
</dbReference>
<keyword evidence="3 5" id="KW-0689">Ribosomal protein</keyword>
<evidence type="ECO:0000259" key="7">
    <source>
        <dbReference type="Pfam" id="PF14693"/>
    </source>
</evidence>
<dbReference type="SUPFAM" id="SSF50715">
    <property type="entry name" value="Ribosomal protein L25-like"/>
    <property type="match status" value="1"/>
</dbReference>
<dbReference type="InterPro" id="IPR029751">
    <property type="entry name" value="Ribosomal_L25_dom"/>
</dbReference>
<dbReference type="PANTHER" id="PTHR33284">
    <property type="entry name" value="RIBOSOMAL PROTEIN L25/GLN-TRNA SYNTHETASE, ANTI-CODON-BINDING DOMAIN-CONTAINING PROTEIN"/>
    <property type="match status" value="1"/>
</dbReference>
<reference evidence="9" key="1">
    <citation type="journal article" date="2019" name="Int. J. Syst. Evol. Microbiol.">
        <title>The Global Catalogue of Microorganisms (GCM) 10K type strain sequencing project: providing services to taxonomists for standard genome sequencing and annotation.</title>
        <authorList>
            <consortium name="The Broad Institute Genomics Platform"/>
            <consortium name="The Broad Institute Genome Sequencing Center for Infectious Disease"/>
            <person name="Wu L."/>
            <person name="Ma J."/>
        </authorList>
    </citation>
    <scope>NUCLEOTIDE SEQUENCE [LARGE SCALE GENOMIC DNA]</scope>
    <source>
        <strain evidence="9">KCTC 42456</strain>
    </source>
</reference>
<dbReference type="Proteomes" id="UP001597546">
    <property type="component" value="Unassembled WGS sequence"/>
</dbReference>
<dbReference type="HAMAP" id="MF_01334">
    <property type="entry name" value="Ribosomal_bL25_CTC"/>
    <property type="match status" value="1"/>
</dbReference>
<dbReference type="InterPro" id="IPR001021">
    <property type="entry name" value="Ribosomal_bL25_long"/>
</dbReference>
<accession>A0ABW5TNZ0</accession>
<dbReference type="NCBIfam" id="TIGR00731">
    <property type="entry name" value="bL25_bact_ctc"/>
    <property type="match status" value="1"/>
</dbReference>
<keyword evidence="9" id="KW-1185">Reference proteome</keyword>
<keyword evidence="2 5" id="KW-0694">RNA-binding</keyword>
<comment type="subunit">
    <text evidence="5">Part of the 50S ribosomal subunit; part of the 5S rRNA/L5/L18/L25 subcomplex. Contacts the 5S rRNA. Binds to the 5S rRNA independently of L5 and L18.</text>
</comment>